<dbReference type="Proteomes" id="UP000239720">
    <property type="component" value="Unassembled WGS sequence"/>
</dbReference>
<organism evidence="3 4">
    <name type="scientific">Acetivibrio saccincola</name>
    <dbReference type="NCBI Taxonomy" id="1677857"/>
    <lineage>
        <taxon>Bacteria</taxon>
        <taxon>Bacillati</taxon>
        <taxon>Bacillota</taxon>
        <taxon>Clostridia</taxon>
        <taxon>Eubacteriales</taxon>
        <taxon>Oscillospiraceae</taxon>
        <taxon>Acetivibrio</taxon>
    </lineage>
</organism>
<reference evidence="3 4" key="1">
    <citation type="journal article" date="2018" name="Syst. Appl. Microbiol.">
        <title>Characterization and high-quality draft genome sequence of Herbivorax saccincola A7, an anaerobic, alkaliphilic, thermophilic, cellulolytic, and xylanolytic bacterium.</title>
        <authorList>
            <person name="Aikawa S."/>
            <person name="Baramee S."/>
            <person name="Sermsathanaswadi J."/>
            <person name="Thianheng P."/>
            <person name="Tachaapaikoon C."/>
            <person name="Shikata A."/>
            <person name="Waeonukul R."/>
            <person name="Pason P."/>
            <person name="Ratanakhanokchai K."/>
            <person name="Kosugi A."/>
        </authorList>
    </citation>
    <scope>NUCLEOTIDE SEQUENCE [LARGE SCALE GENOMIC DNA]</scope>
    <source>
        <strain evidence="3 4">A7</strain>
    </source>
</reference>
<dbReference type="GO" id="GO:0051607">
    <property type="term" value="P:defense response to virus"/>
    <property type="evidence" value="ECO:0007669"/>
    <property type="project" value="UniProtKB-KW"/>
</dbReference>
<sequence>MRKGIIKECKYLCNTASMKLKIDIDNTTKELTISDLKFDYVQYFRKGEICEFEMKDKNISKLIVGGKEIPLSKPDIGSSKMHRRDATAPYNFVPVNKDVVTVPDALPDFDRYTEFTGYIDLDIMALTPLYIRDTYTKQEEMKAKDKNRKQQWINPDFFSPGGILSIPGSSLRGMVRNLVEIVSFSRMEYVDDSTFYYRPIGDKCKTVRDAYFKIMEEKDKANSSKYKFCAGYLCKEDNKYFIRPAQKRENEKQYKRVSKAGRPEFSYHWQEDGSCITVSGAAPNKKEEGWLIFPLDEKSDPIELSMDVINAYRNDVNRMTDKKEKELSKRRDGDLLRMLELAESDANGLKKVPCFYIGWRDENGNERIAFGHTAYFRLPYELSVHDHIPACHKDEDTIDFARAIFGSTRMSAGKVFFEDAKSVGYVHQYEELYPAILSDPKPTTFQHYLEQGDAKERELKHWGDKPDNETGTGFIRGHKLYWHRKTLKDGEFGWKAEESEVQKNPLQYTKIKPVKEPLRKNGKYDKINKFKCRIRFENLSKIELGALLFVLDLPSDCAHKLGMGKPLGLGTIKIRPRLVITERNKGTDDNPGRYEKLFENRRWHLPYINGSGMHEEFKSEFSNYILNKLGESGYDNLWDIPRLRELRAMLYYNEKNMHSKKWLSNTKYMKLGEFKERPILDSPSNVLKRANMDIPKRDS</sequence>
<dbReference type="AlphaFoldDB" id="A0A2S8R6X2"/>
<keyword evidence="1" id="KW-0051">Antiviral defense</keyword>
<dbReference type="OrthoDB" id="5362408at2"/>
<gene>
    <name evidence="3" type="ORF">B9R14_01360</name>
</gene>
<dbReference type="Pfam" id="PF03787">
    <property type="entry name" value="RAMPs"/>
    <property type="match status" value="2"/>
</dbReference>
<evidence type="ECO:0000259" key="2">
    <source>
        <dbReference type="Pfam" id="PF03787"/>
    </source>
</evidence>
<name>A0A2S8R6X2_9FIRM</name>
<evidence type="ECO:0000313" key="3">
    <source>
        <dbReference type="EMBL" id="PQQ65545.1"/>
    </source>
</evidence>
<evidence type="ECO:0000256" key="1">
    <source>
        <dbReference type="ARBA" id="ARBA00023118"/>
    </source>
</evidence>
<comment type="caution">
    <text evidence="3">The sequence shown here is derived from an EMBL/GenBank/DDBJ whole genome shotgun (WGS) entry which is preliminary data.</text>
</comment>
<feature type="domain" description="CRISPR type III-associated protein" evidence="2">
    <location>
        <begin position="392"/>
        <end position="573"/>
    </location>
</feature>
<dbReference type="NCBIfam" id="TIGR03986">
    <property type="entry name" value="TIGR03986 family CRISPR-associated RAMP protein"/>
    <property type="match status" value="1"/>
</dbReference>
<proteinExistence type="predicted"/>
<feature type="domain" description="CRISPR type III-associated protein" evidence="2">
    <location>
        <begin position="123"/>
        <end position="273"/>
    </location>
</feature>
<dbReference type="InterPro" id="IPR023825">
    <property type="entry name" value="CRISPR-assoc_RAMP_BGP1436"/>
</dbReference>
<evidence type="ECO:0000313" key="4">
    <source>
        <dbReference type="Proteomes" id="UP000239720"/>
    </source>
</evidence>
<accession>A0A2S8R6X2</accession>
<dbReference type="InterPro" id="IPR005537">
    <property type="entry name" value="RAMP_III_fam"/>
</dbReference>
<protein>
    <submittedName>
        <fullName evidence="3">CRISPR-associated RAMP family protein</fullName>
    </submittedName>
</protein>
<dbReference type="RefSeq" id="WP_105367437.1">
    <property type="nucleotide sequence ID" value="NZ_NEMB01000003.1"/>
</dbReference>
<dbReference type="EMBL" id="NEMB01000003">
    <property type="protein sequence ID" value="PQQ65545.1"/>
    <property type="molecule type" value="Genomic_DNA"/>
</dbReference>